<evidence type="ECO:0000313" key="2">
    <source>
        <dbReference type="Proteomes" id="UP000324800"/>
    </source>
</evidence>
<dbReference type="Proteomes" id="UP000324800">
    <property type="component" value="Unassembled WGS sequence"/>
</dbReference>
<accession>A0A5J4UTF7</accession>
<dbReference type="AlphaFoldDB" id="A0A5J4UTF7"/>
<comment type="caution">
    <text evidence="1">The sequence shown here is derived from an EMBL/GenBank/DDBJ whole genome shotgun (WGS) entry which is preliminary data.</text>
</comment>
<proteinExistence type="predicted"/>
<evidence type="ECO:0000313" key="1">
    <source>
        <dbReference type="EMBL" id="KAA6373524.1"/>
    </source>
</evidence>
<organism evidence="1 2">
    <name type="scientific">Streblomastix strix</name>
    <dbReference type="NCBI Taxonomy" id="222440"/>
    <lineage>
        <taxon>Eukaryota</taxon>
        <taxon>Metamonada</taxon>
        <taxon>Preaxostyla</taxon>
        <taxon>Oxymonadida</taxon>
        <taxon>Streblomastigidae</taxon>
        <taxon>Streblomastix</taxon>
    </lineage>
</organism>
<gene>
    <name evidence="1" type="ORF">EZS28_030948</name>
</gene>
<reference evidence="1 2" key="1">
    <citation type="submission" date="2019-03" db="EMBL/GenBank/DDBJ databases">
        <title>Single cell metagenomics reveals metabolic interactions within the superorganism composed of flagellate Streblomastix strix and complex community of Bacteroidetes bacteria on its surface.</title>
        <authorList>
            <person name="Treitli S.C."/>
            <person name="Kolisko M."/>
            <person name="Husnik F."/>
            <person name="Keeling P."/>
            <person name="Hampl V."/>
        </authorList>
    </citation>
    <scope>NUCLEOTIDE SEQUENCE [LARGE SCALE GENOMIC DNA]</scope>
    <source>
        <strain evidence="1">ST1C</strain>
    </source>
</reference>
<sequence>MFPVFWHIGILAANFQSKLKCPQAQYLKRQGNPQELTLMVLIIKTAGKPKLLPSAGSIESGIRSTSYDLPFKPFDSKYSLNTHTLQVPPSTIQNVLQADDGKKSFIIN</sequence>
<dbReference type="EMBL" id="SNRW01012679">
    <property type="protein sequence ID" value="KAA6373524.1"/>
    <property type="molecule type" value="Genomic_DNA"/>
</dbReference>
<protein>
    <submittedName>
        <fullName evidence="1">Uncharacterized protein</fullName>
    </submittedName>
</protein>
<name>A0A5J4UTF7_9EUKA</name>